<proteinExistence type="inferred from homology"/>
<keyword evidence="6" id="KW-0812">Transmembrane</keyword>
<evidence type="ECO:0000256" key="2">
    <source>
        <dbReference type="ARBA" id="ARBA00004906"/>
    </source>
</evidence>
<protein>
    <recommendedName>
        <fullName evidence="4 16">Peroxisome assembly protein 12</fullName>
    </recommendedName>
    <alternativeName>
        <fullName evidence="14 16">Peroxin-12</fullName>
    </alternativeName>
</protein>
<keyword evidence="5" id="KW-0813">Transport</keyword>
<dbReference type="SUPFAM" id="SSF57850">
    <property type="entry name" value="RING/U-box"/>
    <property type="match status" value="1"/>
</dbReference>
<dbReference type="EMBL" id="KV425882">
    <property type="protein sequence ID" value="KZW03868.1"/>
    <property type="molecule type" value="Genomic_DNA"/>
</dbReference>
<dbReference type="Pfam" id="PF00097">
    <property type="entry name" value="zf-C3HC4"/>
    <property type="match status" value="1"/>
</dbReference>
<evidence type="ECO:0000256" key="10">
    <source>
        <dbReference type="ARBA" id="ARBA00022927"/>
    </source>
</evidence>
<evidence type="ECO:0000256" key="8">
    <source>
        <dbReference type="ARBA" id="ARBA00022771"/>
    </source>
</evidence>
<evidence type="ECO:0000256" key="12">
    <source>
        <dbReference type="ARBA" id="ARBA00023136"/>
    </source>
</evidence>
<evidence type="ECO:0000256" key="7">
    <source>
        <dbReference type="ARBA" id="ARBA00022723"/>
    </source>
</evidence>
<feature type="domain" description="Zinc finger C3HC4 RING-type" evidence="17">
    <location>
        <begin position="312"/>
        <end position="348"/>
    </location>
</feature>
<keyword evidence="20" id="KW-1185">Reference proteome</keyword>
<dbReference type="Gene3D" id="3.30.40.10">
    <property type="entry name" value="Zinc/RING finger domain, C3HC4 (zinc finger)"/>
    <property type="match status" value="1"/>
</dbReference>
<comment type="pathway">
    <text evidence="2">Protein modification; protein ubiquitination.</text>
</comment>
<comment type="subunit">
    <text evidence="15">Component of the PEX2-PEX10-PEX12 retrotranslocation channel, composed of PEX2, PEX10 and PEX12.</text>
</comment>
<evidence type="ECO:0000256" key="13">
    <source>
        <dbReference type="ARBA" id="ARBA00023140"/>
    </source>
</evidence>
<gene>
    <name evidence="19" type="ORF">EXIGLDRAFT_635217</name>
</gene>
<dbReference type="PANTHER" id="PTHR12888">
    <property type="entry name" value="PEROXISOME ASSEMBLY PROTEIN 12 PEROXIN-12"/>
    <property type="match status" value="1"/>
</dbReference>
<evidence type="ECO:0000256" key="4">
    <source>
        <dbReference type="ARBA" id="ARBA00018980"/>
    </source>
</evidence>
<evidence type="ECO:0000256" key="15">
    <source>
        <dbReference type="ARBA" id="ARBA00034505"/>
    </source>
</evidence>
<dbReference type="PIRSF" id="PIRSF038074">
    <property type="entry name" value="Peroxisome_assembly_p12"/>
    <property type="match status" value="1"/>
</dbReference>
<dbReference type="InterPro" id="IPR017375">
    <property type="entry name" value="PEX12"/>
</dbReference>
<evidence type="ECO:0000256" key="14">
    <source>
        <dbReference type="ARBA" id="ARBA00029692"/>
    </source>
</evidence>
<evidence type="ECO:0000256" key="1">
    <source>
        <dbReference type="ARBA" id="ARBA00004585"/>
    </source>
</evidence>
<evidence type="ECO:0000256" key="3">
    <source>
        <dbReference type="ARBA" id="ARBA00008704"/>
    </source>
</evidence>
<dbReference type="CDD" id="cd16451">
    <property type="entry name" value="mRING_PEX12"/>
    <property type="match status" value="1"/>
</dbReference>
<dbReference type="InParanoid" id="A0A165QNV9"/>
<evidence type="ECO:0000313" key="19">
    <source>
        <dbReference type="EMBL" id="KZW03868.1"/>
    </source>
</evidence>
<dbReference type="GO" id="GO:0016562">
    <property type="term" value="P:protein import into peroxisome matrix, receptor recycling"/>
    <property type="evidence" value="ECO:0007669"/>
    <property type="project" value="UniProtKB-ARBA"/>
</dbReference>
<dbReference type="InterPro" id="IPR006845">
    <property type="entry name" value="Pex_N"/>
</dbReference>
<sequence length="363" mass="41683">MEYFQDLANNSARPSIFELVAQEQLRDLLQPALKYVLSVLAQRNPRYLLRVVNRHEEFYALVMLFVEHHYLRTRGASFAEDFYGLKRRRAPALETIRSDLALGPDPTTSRLRPVDVRWSLFFLVAVPYFRAKAQDYYEQLGGGVDAEILNQSITARRAAVEQTLSARLKRLFKRAYPFTNISFELWLLWWNMAYLFDRTSFYRPWLAWMRIDIRRAGPDIVAITKPSTPENLTRLAQLSRLIKRTPRFFLDSLRVALPLAIFFVRFLEWWYSPHSPARSLAAPPSGPPIPPPALLLPHPQGIAVDPTKFGICPLCQKPLANATALPTGYVFCYTCIHAHVDRAGTCPVTLLPAEIAQLRKIMI</sequence>
<evidence type="ECO:0000256" key="16">
    <source>
        <dbReference type="PIRNR" id="PIRNR038074"/>
    </source>
</evidence>
<keyword evidence="8" id="KW-0863">Zinc-finger</keyword>
<evidence type="ECO:0000256" key="6">
    <source>
        <dbReference type="ARBA" id="ARBA00022692"/>
    </source>
</evidence>
<feature type="domain" description="Pex N-terminal" evidence="18">
    <location>
        <begin position="22"/>
        <end position="272"/>
    </location>
</feature>
<name>A0A165QNV9_EXIGL</name>
<reference evidence="19 20" key="1">
    <citation type="journal article" date="2016" name="Mol. Biol. Evol.">
        <title>Comparative Genomics of Early-Diverging Mushroom-Forming Fungi Provides Insights into the Origins of Lignocellulose Decay Capabilities.</title>
        <authorList>
            <person name="Nagy L.G."/>
            <person name="Riley R."/>
            <person name="Tritt A."/>
            <person name="Adam C."/>
            <person name="Daum C."/>
            <person name="Floudas D."/>
            <person name="Sun H."/>
            <person name="Yadav J.S."/>
            <person name="Pangilinan J."/>
            <person name="Larsson K.H."/>
            <person name="Matsuura K."/>
            <person name="Barry K."/>
            <person name="Labutti K."/>
            <person name="Kuo R."/>
            <person name="Ohm R.A."/>
            <person name="Bhattacharya S.S."/>
            <person name="Shirouzu T."/>
            <person name="Yoshinaga Y."/>
            <person name="Martin F.M."/>
            <person name="Grigoriev I.V."/>
            <person name="Hibbett D.S."/>
        </authorList>
    </citation>
    <scope>NUCLEOTIDE SEQUENCE [LARGE SCALE GENOMIC DNA]</scope>
    <source>
        <strain evidence="19 20">HHB12029</strain>
    </source>
</reference>
<keyword evidence="13 16" id="KW-0576">Peroxisome</keyword>
<dbReference type="GO" id="GO:0006513">
    <property type="term" value="P:protein monoubiquitination"/>
    <property type="evidence" value="ECO:0007669"/>
    <property type="project" value="TreeGrafter"/>
</dbReference>
<comment type="similarity">
    <text evidence="3 16">Belongs to the pex2/pex10/pex12 family.</text>
</comment>
<keyword evidence="9" id="KW-0862">Zinc</keyword>
<dbReference type="InterPro" id="IPR018957">
    <property type="entry name" value="Znf_C3HC4_RING-type"/>
</dbReference>
<keyword evidence="10" id="KW-0653">Protein transport</keyword>
<evidence type="ECO:0000256" key="11">
    <source>
        <dbReference type="ARBA" id="ARBA00022989"/>
    </source>
</evidence>
<dbReference type="InterPro" id="IPR013083">
    <property type="entry name" value="Znf_RING/FYVE/PHD"/>
</dbReference>
<evidence type="ECO:0000313" key="20">
    <source>
        <dbReference type="Proteomes" id="UP000077266"/>
    </source>
</evidence>
<dbReference type="Proteomes" id="UP000077266">
    <property type="component" value="Unassembled WGS sequence"/>
</dbReference>
<dbReference type="GO" id="GO:0008270">
    <property type="term" value="F:zinc ion binding"/>
    <property type="evidence" value="ECO:0007669"/>
    <property type="project" value="UniProtKB-KW"/>
</dbReference>
<evidence type="ECO:0000256" key="5">
    <source>
        <dbReference type="ARBA" id="ARBA00022448"/>
    </source>
</evidence>
<dbReference type="FunCoup" id="A0A165QNV9">
    <property type="interactions" value="235"/>
</dbReference>
<accession>A0A165QNV9</accession>
<evidence type="ECO:0000259" key="18">
    <source>
        <dbReference type="Pfam" id="PF04757"/>
    </source>
</evidence>
<organism evidence="19 20">
    <name type="scientific">Exidia glandulosa HHB12029</name>
    <dbReference type="NCBI Taxonomy" id="1314781"/>
    <lineage>
        <taxon>Eukaryota</taxon>
        <taxon>Fungi</taxon>
        <taxon>Dikarya</taxon>
        <taxon>Basidiomycota</taxon>
        <taxon>Agaricomycotina</taxon>
        <taxon>Agaricomycetes</taxon>
        <taxon>Auriculariales</taxon>
        <taxon>Exidiaceae</taxon>
        <taxon>Exidia</taxon>
    </lineage>
</organism>
<dbReference type="STRING" id="1314781.A0A165QNV9"/>
<comment type="subcellular location">
    <subcellularLocation>
        <location evidence="1">Peroxisome membrane</location>
        <topology evidence="1">Multi-pass membrane protein</topology>
    </subcellularLocation>
</comment>
<evidence type="ECO:0000259" key="17">
    <source>
        <dbReference type="Pfam" id="PF00097"/>
    </source>
</evidence>
<evidence type="ECO:0000256" key="9">
    <source>
        <dbReference type="ARBA" id="ARBA00022833"/>
    </source>
</evidence>
<dbReference type="Pfam" id="PF04757">
    <property type="entry name" value="Pex2_Pex12"/>
    <property type="match status" value="1"/>
</dbReference>
<keyword evidence="7" id="KW-0479">Metal-binding</keyword>
<dbReference type="PANTHER" id="PTHR12888:SF0">
    <property type="entry name" value="PEROXISOME ASSEMBLY PROTEIN 12"/>
    <property type="match status" value="1"/>
</dbReference>
<dbReference type="GO" id="GO:1990429">
    <property type="term" value="C:peroxisomal importomer complex"/>
    <property type="evidence" value="ECO:0007669"/>
    <property type="project" value="TreeGrafter"/>
</dbReference>
<dbReference type="GO" id="GO:0004842">
    <property type="term" value="F:ubiquitin-protein transferase activity"/>
    <property type="evidence" value="ECO:0007669"/>
    <property type="project" value="TreeGrafter"/>
</dbReference>
<keyword evidence="12 16" id="KW-0472">Membrane</keyword>
<dbReference type="OrthoDB" id="107372at2759"/>
<keyword evidence="11" id="KW-1133">Transmembrane helix</keyword>
<comment type="function">
    <text evidence="16">Component of a retrotranslocation channel required for peroxisome organization by mediating export of the PEX5 receptor from peroxisomes to the cytosol, thereby promoting PEX5 recycling.</text>
</comment>
<dbReference type="AlphaFoldDB" id="A0A165QNV9"/>
<dbReference type="GO" id="GO:0005778">
    <property type="term" value="C:peroxisomal membrane"/>
    <property type="evidence" value="ECO:0007669"/>
    <property type="project" value="UniProtKB-SubCell"/>
</dbReference>